<sequence length="76" mass="8991">MKKNNKESAYSELLGMTKKQVVEALGEGFNYYPDDLWIYEINKTWWGKKTVLLLNFNEENILEGTSTKSYFFELKI</sequence>
<accession>A0AAJ3TNY3</accession>
<dbReference type="AlphaFoldDB" id="A0AAJ3TNY3"/>
<evidence type="ECO:0000313" key="1">
    <source>
        <dbReference type="EMBL" id="OPB75432.1"/>
    </source>
</evidence>
<name>A0AAJ3TNY3_9FLAO</name>
<organism evidence="1 2">
    <name type="scientific">Elizabethkingia ursingii</name>
    <dbReference type="NCBI Taxonomy" id="1756150"/>
    <lineage>
        <taxon>Bacteria</taxon>
        <taxon>Pseudomonadati</taxon>
        <taxon>Bacteroidota</taxon>
        <taxon>Flavobacteriia</taxon>
        <taxon>Flavobacteriales</taxon>
        <taxon>Weeksellaceae</taxon>
        <taxon>Elizabethkingia</taxon>
    </lineage>
</organism>
<reference evidence="1 2" key="1">
    <citation type="submission" date="2016-06" db="EMBL/GenBank/DDBJ databases">
        <authorList>
            <person name="Nicholson A.C."/>
        </authorList>
    </citation>
    <scope>NUCLEOTIDE SEQUENCE [LARGE SCALE GENOMIC DNA]</scope>
    <source>
        <strain evidence="1 2">G4123</strain>
    </source>
</reference>
<dbReference type="KEGG" id="ego:BBD34_14095"/>
<dbReference type="RefSeq" id="WP_078403954.1">
    <property type="nucleotide sequence ID" value="NZ_CP016377.1"/>
</dbReference>
<dbReference type="Proteomes" id="UP000190816">
    <property type="component" value="Unassembled WGS sequence"/>
</dbReference>
<comment type="caution">
    <text evidence="1">The sequence shown here is derived from an EMBL/GenBank/DDBJ whole genome shotgun (WGS) entry which is preliminary data.</text>
</comment>
<evidence type="ECO:0000313" key="2">
    <source>
        <dbReference type="Proteomes" id="UP000190816"/>
    </source>
</evidence>
<dbReference type="EMBL" id="MAIC01000014">
    <property type="protein sequence ID" value="OPB75432.1"/>
    <property type="molecule type" value="Genomic_DNA"/>
</dbReference>
<proteinExistence type="predicted"/>
<protein>
    <submittedName>
        <fullName evidence="1">Uncharacterized protein</fullName>
    </submittedName>
</protein>
<gene>
    <name evidence="1" type="ORF">BAY32_07845</name>
</gene>